<sequence length="431" mass="49173">MKKKLIVFSADAMVSEDVDYLKTLPNYQKYLAGGCMVQKVDSVYPTITYPCHTTMCSGVWPDKHGVAGNLQMIPGTSPLPWKWDYSNTRWKEDIFTEAKKAGYTTAAVFWPVTGNHPAIDYLIDEYWTQFPEDTPREAWKRMGSSEEMLEIVERHIGDNKIRIHPPTERFIVSCTCDIIRQYKPDVMFLHPANIDAYRHQTGLFNDRILTGIEETDQWIGEIMQAVEEIGELENTNLVLTSDHGQMEIKRVINPNVILADHGLIRKNEDGTLEDWEAWCLSGGLSALVYLKNPEDRETYEKTYSLLKFMAEEGIYGISQVFTTAEADEKYHLDGPFSFVLESDDYSSFGDSIHRPIVTNYEVSDYRYGRATHGHLPFKGPQPVFLAKGPDFNEHVTLQRGRLVDQAPTYAKLLGFELQGADGQAIESFIRK</sequence>
<organism evidence="1 2">
    <name type="scientific">Hungatella hathewayi</name>
    <dbReference type="NCBI Taxonomy" id="154046"/>
    <lineage>
        <taxon>Bacteria</taxon>
        <taxon>Bacillati</taxon>
        <taxon>Bacillota</taxon>
        <taxon>Clostridia</taxon>
        <taxon>Lachnospirales</taxon>
        <taxon>Lachnospiraceae</taxon>
        <taxon>Hungatella</taxon>
    </lineage>
</organism>
<comment type="caution">
    <text evidence="1">The sequence shown here is derived from an EMBL/GenBank/DDBJ whole genome shotgun (WGS) entry which is preliminary data.</text>
</comment>
<dbReference type="InterPro" id="IPR017850">
    <property type="entry name" value="Alkaline_phosphatase_core_sf"/>
</dbReference>
<proteinExistence type="predicted"/>
<dbReference type="EMBL" id="QTJW01000019">
    <property type="protein sequence ID" value="RGD68067.1"/>
    <property type="molecule type" value="Genomic_DNA"/>
</dbReference>
<evidence type="ECO:0000313" key="1">
    <source>
        <dbReference type="EMBL" id="RGD68067.1"/>
    </source>
</evidence>
<dbReference type="PANTHER" id="PTHR10151">
    <property type="entry name" value="ECTONUCLEOTIDE PYROPHOSPHATASE/PHOSPHODIESTERASE"/>
    <property type="match status" value="1"/>
</dbReference>
<dbReference type="OrthoDB" id="9779418at2"/>
<dbReference type="SUPFAM" id="SSF53649">
    <property type="entry name" value="Alkaline phosphatase-like"/>
    <property type="match status" value="1"/>
</dbReference>
<reference evidence="1 2" key="1">
    <citation type="submission" date="2018-08" db="EMBL/GenBank/DDBJ databases">
        <title>A genome reference for cultivated species of the human gut microbiota.</title>
        <authorList>
            <person name="Zou Y."/>
            <person name="Xue W."/>
            <person name="Luo G."/>
        </authorList>
    </citation>
    <scope>NUCLEOTIDE SEQUENCE [LARGE SCALE GENOMIC DNA]</scope>
    <source>
        <strain evidence="1 2">AF19-13AC</strain>
    </source>
</reference>
<dbReference type="AlphaFoldDB" id="A0A3E3DFK4"/>
<dbReference type="PANTHER" id="PTHR10151:SF120">
    <property type="entry name" value="BIS(5'-ADENOSYL)-TRIPHOSPHATASE"/>
    <property type="match status" value="1"/>
</dbReference>
<dbReference type="Pfam" id="PF01663">
    <property type="entry name" value="Phosphodiest"/>
    <property type="match status" value="1"/>
</dbReference>
<dbReference type="RefSeq" id="WP_002602144.1">
    <property type="nucleotide sequence ID" value="NZ_CACRUH010000058.1"/>
</dbReference>
<accession>A0A3E3DFK4</accession>
<dbReference type="Proteomes" id="UP000261023">
    <property type="component" value="Unassembled WGS sequence"/>
</dbReference>
<dbReference type="CDD" id="cd16018">
    <property type="entry name" value="Enpp"/>
    <property type="match status" value="1"/>
</dbReference>
<protein>
    <submittedName>
        <fullName evidence="1">Alkaline phosphatase family protein</fullName>
    </submittedName>
</protein>
<dbReference type="InterPro" id="IPR002591">
    <property type="entry name" value="Phosphodiest/P_Trfase"/>
</dbReference>
<dbReference type="GO" id="GO:0016787">
    <property type="term" value="F:hydrolase activity"/>
    <property type="evidence" value="ECO:0007669"/>
    <property type="project" value="UniProtKB-ARBA"/>
</dbReference>
<evidence type="ECO:0000313" key="2">
    <source>
        <dbReference type="Proteomes" id="UP000261023"/>
    </source>
</evidence>
<name>A0A3E3DFK4_9FIRM</name>
<gene>
    <name evidence="1" type="ORF">DWX31_24050</name>
</gene>
<dbReference type="Gene3D" id="3.40.720.10">
    <property type="entry name" value="Alkaline Phosphatase, subunit A"/>
    <property type="match status" value="1"/>
</dbReference>